<sequence length="153" mass="17903">MMTTIKVLTKINAPIQTVFDLSRNVDAHQQSADFTKETAIDGITSGLINYKETVTWRGKHFGVYLTHKSRITAMSLYDYFVDEMEEGKFKSFRHEHIFNEKDGVTIMKDKLHYEVPYGFFGELFDLLFLKNHLINFIIERNKTLKALSENEKQ</sequence>
<dbReference type="Gene3D" id="3.30.530.20">
    <property type="match status" value="1"/>
</dbReference>
<dbReference type="CDD" id="cd07820">
    <property type="entry name" value="SRPBCC_3"/>
    <property type="match status" value="1"/>
</dbReference>
<dbReference type="AlphaFoldDB" id="A0AAW6TQX1"/>
<protein>
    <submittedName>
        <fullName evidence="1">SRPBCC family protein</fullName>
    </submittedName>
</protein>
<accession>A0AAW6TQX1</accession>
<comment type="caution">
    <text evidence="1">The sequence shown here is derived from an EMBL/GenBank/DDBJ whole genome shotgun (WGS) entry which is preliminary data.</text>
</comment>
<keyword evidence="2" id="KW-1185">Reference proteome</keyword>
<reference evidence="1 2" key="1">
    <citation type="submission" date="2023-04" db="EMBL/GenBank/DDBJ databases">
        <title>Two novel species of Flavobacterium.</title>
        <authorList>
            <person name="Liu Q."/>
            <person name="Xin Y.-H."/>
        </authorList>
    </citation>
    <scope>NUCLEOTIDE SEQUENCE [LARGE SCALE GENOMIC DNA]</scope>
    <source>
        <strain evidence="1 2">LB2P87</strain>
    </source>
</reference>
<organism evidence="1 2">
    <name type="scientific">Flavobacterium yafengii</name>
    <dbReference type="NCBI Taxonomy" id="3041253"/>
    <lineage>
        <taxon>Bacteria</taxon>
        <taxon>Pseudomonadati</taxon>
        <taxon>Bacteroidota</taxon>
        <taxon>Flavobacteriia</taxon>
        <taxon>Flavobacteriales</taxon>
        <taxon>Flavobacteriaceae</taxon>
        <taxon>Flavobacterium</taxon>
    </lineage>
</organism>
<dbReference type="Proteomes" id="UP001228643">
    <property type="component" value="Unassembled WGS sequence"/>
</dbReference>
<evidence type="ECO:0000313" key="1">
    <source>
        <dbReference type="EMBL" id="MDI5950836.1"/>
    </source>
</evidence>
<dbReference type="InterPro" id="IPR023393">
    <property type="entry name" value="START-like_dom_sf"/>
</dbReference>
<dbReference type="RefSeq" id="WP_282717593.1">
    <property type="nucleotide sequence ID" value="NZ_JASCRX010000009.1"/>
</dbReference>
<evidence type="ECO:0000313" key="2">
    <source>
        <dbReference type="Proteomes" id="UP001228643"/>
    </source>
</evidence>
<dbReference type="SUPFAM" id="SSF55961">
    <property type="entry name" value="Bet v1-like"/>
    <property type="match status" value="1"/>
</dbReference>
<dbReference type="EMBL" id="JASCRY010000004">
    <property type="protein sequence ID" value="MDI5950836.1"/>
    <property type="molecule type" value="Genomic_DNA"/>
</dbReference>
<gene>
    <name evidence="1" type="ORF">QLS97_14350</name>
</gene>
<name>A0AAW6TQX1_9FLAO</name>
<proteinExistence type="predicted"/>